<name>A0A1D7QQL6_9SPHI</name>
<dbReference type="AlphaFoldDB" id="A0A1D7QQL6"/>
<evidence type="ECO:0000313" key="5">
    <source>
        <dbReference type="EMBL" id="AOM80956.1"/>
    </source>
</evidence>
<dbReference type="Pfam" id="PF12833">
    <property type="entry name" value="HTH_18"/>
    <property type="match status" value="1"/>
</dbReference>
<dbReference type="PANTHER" id="PTHR43280">
    <property type="entry name" value="ARAC-FAMILY TRANSCRIPTIONAL REGULATOR"/>
    <property type="match status" value="1"/>
</dbReference>
<dbReference type="GO" id="GO:0003700">
    <property type="term" value="F:DNA-binding transcription factor activity"/>
    <property type="evidence" value="ECO:0007669"/>
    <property type="project" value="InterPro"/>
</dbReference>
<dbReference type="KEGG" id="psty:BFS30_22120"/>
<protein>
    <submittedName>
        <fullName evidence="5">DNA-binding protein</fullName>
    </submittedName>
</protein>
<organism evidence="5 6">
    <name type="scientific">Pedobacter steynii</name>
    <dbReference type="NCBI Taxonomy" id="430522"/>
    <lineage>
        <taxon>Bacteria</taxon>
        <taxon>Pseudomonadati</taxon>
        <taxon>Bacteroidota</taxon>
        <taxon>Sphingobacteriia</taxon>
        <taxon>Sphingobacteriales</taxon>
        <taxon>Sphingobacteriaceae</taxon>
        <taxon>Pedobacter</taxon>
    </lineage>
</organism>
<dbReference type="GO" id="GO:0043565">
    <property type="term" value="F:sequence-specific DNA binding"/>
    <property type="evidence" value="ECO:0007669"/>
    <property type="project" value="InterPro"/>
</dbReference>
<accession>A0A1D7QQL6</accession>
<feature type="domain" description="HTH araC/xylS-type" evidence="4">
    <location>
        <begin position="26"/>
        <end position="123"/>
    </location>
</feature>
<proteinExistence type="predicted"/>
<evidence type="ECO:0000256" key="1">
    <source>
        <dbReference type="ARBA" id="ARBA00023015"/>
    </source>
</evidence>
<dbReference type="OrthoDB" id="956952at2"/>
<dbReference type="PANTHER" id="PTHR43280:SF2">
    <property type="entry name" value="HTH-TYPE TRANSCRIPTIONAL REGULATOR EXSA"/>
    <property type="match status" value="1"/>
</dbReference>
<dbReference type="Gene3D" id="1.10.10.60">
    <property type="entry name" value="Homeodomain-like"/>
    <property type="match status" value="1"/>
</dbReference>
<keyword evidence="6" id="KW-1185">Reference proteome</keyword>
<dbReference type="EMBL" id="CP017141">
    <property type="protein sequence ID" value="AOM80956.1"/>
    <property type="molecule type" value="Genomic_DNA"/>
</dbReference>
<dbReference type="InterPro" id="IPR009057">
    <property type="entry name" value="Homeodomain-like_sf"/>
</dbReference>
<keyword evidence="2 5" id="KW-0238">DNA-binding</keyword>
<evidence type="ECO:0000256" key="3">
    <source>
        <dbReference type="ARBA" id="ARBA00023163"/>
    </source>
</evidence>
<evidence type="ECO:0000256" key="2">
    <source>
        <dbReference type="ARBA" id="ARBA00023125"/>
    </source>
</evidence>
<dbReference type="PROSITE" id="PS01124">
    <property type="entry name" value="HTH_ARAC_FAMILY_2"/>
    <property type="match status" value="1"/>
</dbReference>
<dbReference type="SMART" id="SM00342">
    <property type="entry name" value="HTH_ARAC"/>
    <property type="match status" value="1"/>
</dbReference>
<evidence type="ECO:0000313" key="6">
    <source>
        <dbReference type="Proteomes" id="UP000094313"/>
    </source>
</evidence>
<dbReference type="InterPro" id="IPR018060">
    <property type="entry name" value="HTH_AraC"/>
</dbReference>
<keyword evidence="3" id="KW-0804">Transcription</keyword>
<evidence type="ECO:0000259" key="4">
    <source>
        <dbReference type="PROSITE" id="PS01124"/>
    </source>
</evidence>
<dbReference type="Proteomes" id="UP000094313">
    <property type="component" value="Chromosome"/>
</dbReference>
<dbReference type="SUPFAM" id="SSF46689">
    <property type="entry name" value="Homeodomain-like"/>
    <property type="match status" value="1"/>
</dbReference>
<gene>
    <name evidence="5" type="ORF">BFS30_22120</name>
</gene>
<reference evidence="5 6" key="1">
    <citation type="submission" date="2016-08" db="EMBL/GenBank/DDBJ databases">
        <authorList>
            <person name="Seilhamer J.J."/>
        </authorList>
    </citation>
    <scope>NUCLEOTIDE SEQUENCE [LARGE SCALE GENOMIC DNA]</scope>
    <source>
        <strain evidence="5 6">DX4</strain>
    </source>
</reference>
<keyword evidence="1" id="KW-0805">Transcription regulation</keyword>
<sequence length="130" mass="14826">MRDNTLSNSLNRGQEITTAYFDLLDKHIEEVVQGETTDFMELNQIASALFISHSHLSDTIQQTMGHHPCHFYDLKIIDKAKSLLTDTKSSIAEIARTLTYDPSNFSKFFKKFTGQTAGEFRKQYKKSASL</sequence>